<gene>
    <name evidence="2" type="ORF">GCM10007298_38540</name>
</gene>
<evidence type="ECO:0000256" key="1">
    <source>
        <dbReference type="SAM" id="MobiDB-lite"/>
    </source>
</evidence>
<evidence type="ECO:0000313" key="3">
    <source>
        <dbReference type="Proteomes" id="UP000632454"/>
    </source>
</evidence>
<sequence>MSVPEGYALAPTSSDHLVKIAVPIPGRDPILIEAPKLAWMLPSDVEQYEKFAQEHVEAANKIDAWHRDNDDLPEADRSPYPQEADDLTGASDSERSHQVMRELRLRWIKPHVKPADYKILLTSKKVPERTLQWIIDELSKPDTITAGESVASTDS</sequence>
<accession>A0ABQ1V6M8</accession>
<feature type="compositionally biased region" description="Basic and acidic residues" evidence="1">
    <location>
        <begin position="62"/>
        <end position="77"/>
    </location>
</feature>
<dbReference type="RefSeq" id="WP_188492006.1">
    <property type="nucleotide sequence ID" value="NZ_BMCS01000003.1"/>
</dbReference>
<name>A0ABQ1V6M8_9NOCA</name>
<feature type="region of interest" description="Disordered" evidence="1">
    <location>
        <begin position="62"/>
        <end position="97"/>
    </location>
</feature>
<dbReference type="Proteomes" id="UP000632454">
    <property type="component" value="Unassembled WGS sequence"/>
</dbReference>
<keyword evidence="3" id="KW-1185">Reference proteome</keyword>
<protein>
    <submittedName>
        <fullName evidence="2">Uncharacterized protein</fullName>
    </submittedName>
</protein>
<evidence type="ECO:0000313" key="2">
    <source>
        <dbReference type="EMBL" id="GGF39131.1"/>
    </source>
</evidence>
<dbReference type="EMBL" id="BMCS01000003">
    <property type="protein sequence ID" value="GGF39131.1"/>
    <property type="molecule type" value="Genomic_DNA"/>
</dbReference>
<proteinExistence type="predicted"/>
<comment type="caution">
    <text evidence="2">The sequence shown here is derived from an EMBL/GenBank/DDBJ whole genome shotgun (WGS) entry which is preliminary data.</text>
</comment>
<organism evidence="2 3">
    <name type="scientific">Williamsia phyllosphaerae</name>
    <dbReference type="NCBI Taxonomy" id="885042"/>
    <lineage>
        <taxon>Bacteria</taxon>
        <taxon>Bacillati</taxon>
        <taxon>Actinomycetota</taxon>
        <taxon>Actinomycetes</taxon>
        <taxon>Mycobacteriales</taxon>
        <taxon>Nocardiaceae</taxon>
        <taxon>Williamsia</taxon>
    </lineage>
</organism>
<reference evidence="3" key="1">
    <citation type="journal article" date="2019" name="Int. J. Syst. Evol. Microbiol.">
        <title>The Global Catalogue of Microorganisms (GCM) 10K type strain sequencing project: providing services to taxonomists for standard genome sequencing and annotation.</title>
        <authorList>
            <consortium name="The Broad Institute Genomics Platform"/>
            <consortium name="The Broad Institute Genome Sequencing Center for Infectious Disease"/>
            <person name="Wu L."/>
            <person name="Ma J."/>
        </authorList>
    </citation>
    <scope>NUCLEOTIDE SEQUENCE [LARGE SCALE GENOMIC DNA]</scope>
    <source>
        <strain evidence="3">CCM 7855</strain>
    </source>
</reference>